<name>A0A6P8YR16_DROAB</name>
<feature type="region of interest" description="Disordered" evidence="5">
    <location>
        <begin position="764"/>
        <end position="823"/>
    </location>
</feature>
<evidence type="ECO:0000256" key="3">
    <source>
        <dbReference type="ARBA" id="ARBA00022833"/>
    </source>
</evidence>
<dbReference type="InterPro" id="IPR042427">
    <property type="entry name" value="ZFYV1"/>
</dbReference>
<dbReference type="SMART" id="SM00064">
    <property type="entry name" value="FYVE"/>
    <property type="match status" value="2"/>
</dbReference>
<evidence type="ECO:0000313" key="7">
    <source>
        <dbReference type="Proteomes" id="UP000515160"/>
    </source>
</evidence>
<gene>
    <name evidence="8" type="primary">LOC117570755</name>
</gene>
<feature type="domain" description="FYVE-type" evidence="6">
    <location>
        <begin position="498"/>
        <end position="559"/>
    </location>
</feature>
<dbReference type="PANTHER" id="PTHR46624:SF4">
    <property type="entry name" value="FYVE-TYPE DOMAIN-CONTAINING PROTEIN"/>
    <property type="match status" value="1"/>
</dbReference>
<dbReference type="Gene3D" id="3.40.50.300">
    <property type="entry name" value="P-loop containing nucleotide triphosphate hydrolases"/>
    <property type="match status" value="1"/>
</dbReference>
<dbReference type="Pfam" id="PF01363">
    <property type="entry name" value="FYVE"/>
    <property type="match status" value="2"/>
</dbReference>
<keyword evidence="3" id="KW-0862">Zinc</keyword>
<accession>A0A6P8YR16</accession>
<dbReference type="GO" id="GO:0005811">
    <property type="term" value="C:lipid droplet"/>
    <property type="evidence" value="ECO:0007669"/>
    <property type="project" value="TreeGrafter"/>
</dbReference>
<feature type="compositionally biased region" description="Low complexity" evidence="5">
    <location>
        <begin position="771"/>
        <end position="800"/>
    </location>
</feature>
<dbReference type="SUPFAM" id="SSF52540">
    <property type="entry name" value="P-loop containing nucleoside triphosphate hydrolases"/>
    <property type="match status" value="1"/>
</dbReference>
<dbReference type="GO" id="GO:0032266">
    <property type="term" value="F:phosphatidylinositol-3-phosphate binding"/>
    <property type="evidence" value="ECO:0007669"/>
    <property type="project" value="TreeGrafter"/>
</dbReference>
<organism evidence="7 8">
    <name type="scientific">Drosophila albomicans</name>
    <name type="common">Fruit fly</name>
    <dbReference type="NCBI Taxonomy" id="7291"/>
    <lineage>
        <taxon>Eukaryota</taxon>
        <taxon>Metazoa</taxon>
        <taxon>Ecdysozoa</taxon>
        <taxon>Arthropoda</taxon>
        <taxon>Hexapoda</taxon>
        <taxon>Insecta</taxon>
        <taxon>Pterygota</taxon>
        <taxon>Neoptera</taxon>
        <taxon>Endopterygota</taxon>
        <taxon>Diptera</taxon>
        <taxon>Brachycera</taxon>
        <taxon>Muscomorpha</taxon>
        <taxon>Ephydroidea</taxon>
        <taxon>Drosophilidae</taxon>
        <taxon>Drosophila</taxon>
    </lineage>
</organism>
<keyword evidence="7" id="KW-1185">Reference proteome</keyword>
<evidence type="ECO:0000256" key="2">
    <source>
        <dbReference type="ARBA" id="ARBA00022771"/>
    </source>
</evidence>
<keyword evidence="1" id="KW-0479">Metal-binding</keyword>
<dbReference type="PANTHER" id="PTHR46624">
    <property type="entry name" value="AGAP002036-PA"/>
    <property type="match status" value="1"/>
</dbReference>
<protein>
    <submittedName>
        <fullName evidence="8">Zinc finger FYVE domain-containing protein 1-like isoform X1</fullName>
    </submittedName>
</protein>
<feature type="region of interest" description="Disordered" evidence="5">
    <location>
        <begin position="662"/>
        <end position="688"/>
    </location>
</feature>
<dbReference type="PROSITE" id="PS50178">
    <property type="entry name" value="ZF_FYVE"/>
    <property type="match status" value="2"/>
</dbReference>
<dbReference type="GO" id="GO:0008270">
    <property type="term" value="F:zinc ion binding"/>
    <property type="evidence" value="ECO:0007669"/>
    <property type="project" value="UniProtKB-KW"/>
</dbReference>
<dbReference type="CDD" id="cd15734">
    <property type="entry name" value="FYVE_ZFYV1"/>
    <property type="match status" value="1"/>
</dbReference>
<evidence type="ECO:0000256" key="5">
    <source>
        <dbReference type="SAM" id="MobiDB-lite"/>
    </source>
</evidence>
<dbReference type="InterPro" id="IPR013083">
    <property type="entry name" value="Znf_RING/FYVE/PHD"/>
</dbReference>
<evidence type="ECO:0000259" key="6">
    <source>
        <dbReference type="PROSITE" id="PS50178"/>
    </source>
</evidence>
<evidence type="ECO:0000256" key="4">
    <source>
        <dbReference type="PROSITE-ProRule" id="PRU00091"/>
    </source>
</evidence>
<dbReference type="GO" id="GO:0005547">
    <property type="term" value="F:phosphatidylinositol-3,4,5-trisphosphate binding"/>
    <property type="evidence" value="ECO:0007669"/>
    <property type="project" value="TreeGrafter"/>
</dbReference>
<dbReference type="SUPFAM" id="SSF57903">
    <property type="entry name" value="FYVE/PHD zinc finger"/>
    <property type="match status" value="2"/>
</dbReference>
<dbReference type="GO" id="GO:0005545">
    <property type="term" value="F:1-phosphatidylinositol binding"/>
    <property type="evidence" value="ECO:0007669"/>
    <property type="project" value="TreeGrafter"/>
</dbReference>
<keyword evidence="2 4" id="KW-0863">Zinc-finger</keyword>
<evidence type="ECO:0000313" key="8">
    <source>
        <dbReference type="RefSeq" id="XP_034108472.1"/>
    </source>
</evidence>
<dbReference type="InterPro" id="IPR027417">
    <property type="entry name" value="P-loop_NTPase"/>
</dbReference>
<reference evidence="8" key="1">
    <citation type="submission" date="2025-08" db="UniProtKB">
        <authorList>
            <consortium name="RefSeq"/>
        </authorList>
    </citation>
    <scope>IDENTIFICATION</scope>
    <source>
        <strain evidence="8">15112-1751.03</strain>
        <tissue evidence="8">Whole Adult</tissue>
    </source>
</reference>
<dbReference type="AlphaFoldDB" id="A0A6P8YR16"/>
<sequence>MINLDTTNKIQSPIMQPLPYFQDEALRPDVINDAEFKSIPFINTNEYDSIDNANGSGNRGFLFLDADENLQIATPELFCKKLKCQEMDKIKVISIFGNTGDGKSHTMNQVFFDGEPVFRTSTEQSSCTIGVYAAMQREQGVLCLDTEGLLGTTAKSNKRMRMLLKILAISDIVIYRTRSERLHSDMYEFLGTASKAFCLHFTQALQSMGNGSTLGPAVIIFHETHYTKPLESTVEESAEDKLRNSFARLNYETNAFSSLRYVGIQTDAKKSTNFQKISDALRLEIENTAVRSPRQPSVVFKAMKLLNQKFAGEIIEKAINPFPEQYFTCGAHCESCSRRCQRSMGHVSDGEPHFNTQHCNYQHQYENKLYLCKACYNNGKEIVVSIRAQSQTDTAWSGWAKYMWKGDVIECPYCGEIYRARQYWYGNRSPEVSVVHVQVVHVWKGGSAAQRANAHSAQMVLDSVNSLSEAFTNISGPWAKAFSDLLADKVAPSYWRPNQEIILCHACKRNFEKTGMPKHHCRGCGEGFCHTCSQHKLPVPARGWLQPVRVCNDCHQQLQRKSDATPAAEADFTYCNSHLSVVACTGSKPSNDEGDILVRKYGETIYNTISSVAAVAIDYPKEMIKDSARPSYWVPDAESPSCFICKSIFGSAEELELGQHTKPNAAQSALKSQKERNAPLAVNGGGGGGGPYVPGECRRHHCRRCGQAVCSDCSKNRMPVPERGWQTEVRVCDSCACVPHSSSSNGSRNSISSAISDAINGDDSITERDQQQQQQHQQQQQRRRSSSSNASCQQDYRNGNGNAGNGNGNGNCNASDDAKAKTE</sequence>
<dbReference type="GO" id="GO:0140042">
    <property type="term" value="P:lipid droplet formation"/>
    <property type="evidence" value="ECO:0007669"/>
    <property type="project" value="TreeGrafter"/>
</dbReference>
<dbReference type="InterPro" id="IPR017455">
    <property type="entry name" value="Znf_FYVE-rel"/>
</dbReference>
<evidence type="ECO:0000256" key="1">
    <source>
        <dbReference type="ARBA" id="ARBA00022723"/>
    </source>
</evidence>
<dbReference type="OrthoDB" id="68108at2759"/>
<dbReference type="RefSeq" id="XP_034108472.1">
    <property type="nucleotide sequence ID" value="XM_034252581.2"/>
</dbReference>
<dbReference type="GeneID" id="117570755"/>
<dbReference type="InterPro" id="IPR011011">
    <property type="entry name" value="Znf_FYVE_PHD"/>
</dbReference>
<dbReference type="InterPro" id="IPR000306">
    <property type="entry name" value="Znf_FYVE"/>
</dbReference>
<feature type="domain" description="FYVE-type" evidence="6">
    <location>
        <begin position="636"/>
        <end position="735"/>
    </location>
</feature>
<dbReference type="GO" id="GO:0043325">
    <property type="term" value="F:phosphatidylinositol-3,4-bisphosphate binding"/>
    <property type="evidence" value="ECO:0007669"/>
    <property type="project" value="TreeGrafter"/>
</dbReference>
<dbReference type="Proteomes" id="UP000515160">
    <property type="component" value="Chromosome X"/>
</dbReference>
<feature type="compositionally biased region" description="Polar residues" evidence="5">
    <location>
        <begin position="662"/>
        <end position="671"/>
    </location>
</feature>
<proteinExistence type="predicted"/>
<dbReference type="Gene3D" id="3.30.40.10">
    <property type="entry name" value="Zinc/RING finger domain, C3HC4 (zinc finger)"/>
    <property type="match status" value="2"/>
</dbReference>